<gene>
    <name evidence="2" type="ORF">ALTATR162_LOCUS2797</name>
</gene>
<proteinExistence type="predicted"/>
<comment type="caution">
    <text evidence="2">The sequence shown here is derived from an EMBL/GenBank/DDBJ whole genome shotgun (WGS) entry which is preliminary data.</text>
</comment>
<accession>A0A8J2HZ62</accession>
<dbReference type="Pfam" id="PF20150">
    <property type="entry name" value="2EXR"/>
    <property type="match status" value="1"/>
</dbReference>
<organism evidence="2 3">
    <name type="scientific">Alternaria atra</name>
    <dbReference type="NCBI Taxonomy" id="119953"/>
    <lineage>
        <taxon>Eukaryota</taxon>
        <taxon>Fungi</taxon>
        <taxon>Dikarya</taxon>
        <taxon>Ascomycota</taxon>
        <taxon>Pezizomycotina</taxon>
        <taxon>Dothideomycetes</taxon>
        <taxon>Pleosporomycetidae</taxon>
        <taxon>Pleosporales</taxon>
        <taxon>Pleosporineae</taxon>
        <taxon>Pleosporaceae</taxon>
        <taxon>Alternaria</taxon>
        <taxon>Alternaria sect. Ulocladioides</taxon>
    </lineage>
</organism>
<name>A0A8J2HZ62_9PLEO</name>
<dbReference type="AlphaFoldDB" id="A0A8J2HZ62"/>
<dbReference type="RefSeq" id="XP_043166338.1">
    <property type="nucleotide sequence ID" value="XM_043310403.1"/>
</dbReference>
<dbReference type="InterPro" id="IPR045518">
    <property type="entry name" value="2EXR"/>
</dbReference>
<reference evidence="2" key="1">
    <citation type="submission" date="2021-05" db="EMBL/GenBank/DDBJ databases">
        <authorList>
            <person name="Stam R."/>
        </authorList>
    </citation>
    <scope>NUCLEOTIDE SEQUENCE</scope>
    <source>
        <strain evidence="2">CS162</strain>
    </source>
</reference>
<dbReference type="PANTHER" id="PTHR35910">
    <property type="entry name" value="2EXR DOMAIN-CONTAINING PROTEIN"/>
    <property type="match status" value="1"/>
</dbReference>
<evidence type="ECO:0000313" key="2">
    <source>
        <dbReference type="EMBL" id="CAG5152507.1"/>
    </source>
</evidence>
<dbReference type="GeneID" id="67014281"/>
<dbReference type="OrthoDB" id="3693806at2759"/>
<feature type="domain" description="2EXR" evidence="1">
    <location>
        <begin position="41"/>
        <end position="141"/>
    </location>
</feature>
<evidence type="ECO:0000259" key="1">
    <source>
        <dbReference type="Pfam" id="PF20150"/>
    </source>
</evidence>
<dbReference type="PANTHER" id="PTHR35910:SF6">
    <property type="entry name" value="2EXR DOMAIN-CONTAINING PROTEIN"/>
    <property type="match status" value="1"/>
</dbReference>
<sequence>MASSINKNAQLPSCHGYEVYSPVLKSTKQPTTDSNIESPVFHLFPSLPVELRVKIWTVALLNEMTFYETRDPNNEHWERYADIDIHIECDDILVMTRRRYPTLFFVNRESRAEAAKIDGGKWYPLGMKNTNVYASVEKDVIWIHDCCADFLDYEAVSGLTQFELDTGELYIGLECTDDE</sequence>
<protein>
    <recommendedName>
        <fullName evidence="1">2EXR domain-containing protein</fullName>
    </recommendedName>
</protein>
<keyword evidence="3" id="KW-1185">Reference proteome</keyword>
<dbReference type="EMBL" id="CAJRGZ010000016">
    <property type="protein sequence ID" value="CAG5152507.1"/>
    <property type="molecule type" value="Genomic_DNA"/>
</dbReference>
<dbReference type="Proteomes" id="UP000676310">
    <property type="component" value="Unassembled WGS sequence"/>
</dbReference>
<evidence type="ECO:0000313" key="3">
    <source>
        <dbReference type="Proteomes" id="UP000676310"/>
    </source>
</evidence>